<dbReference type="InParanoid" id="A0A0C2WMC0"/>
<dbReference type="InterPro" id="IPR041078">
    <property type="entry name" value="Plavaka"/>
</dbReference>
<organism evidence="1 2">
    <name type="scientific">Amanita muscaria (strain Koide BX008)</name>
    <dbReference type="NCBI Taxonomy" id="946122"/>
    <lineage>
        <taxon>Eukaryota</taxon>
        <taxon>Fungi</taxon>
        <taxon>Dikarya</taxon>
        <taxon>Basidiomycota</taxon>
        <taxon>Agaricomycotina</taxon>
        <taxon>Agaricomycetes</taxon>
        <taxon>Agaricomycetidae</taxon>
        <taxon>Agaricales</taxon>
        <taxon>Pluteineae</taxon>
        <taxon>Amanitaceae</taxon>
        <taxon>Amanita</taxon>
    </lineage>
</organism>
<dbReference type="Proteomes" id="UP000054549">
    <property type="component" value="Unassembled WGS sequence"/>
</dbReference>
<proteinExistence type="predicted"/>
<dbReference type="HOGENOM" id="CLU_006344_4_3_1"/>
<dbReference type="OrthoDB" id="2576233at2759"/>
<dbReference type="AlphaFoldDB" id="A0A0C2WMC0"/>
<evidence type="ECO:0000313" key="2">
    <source>
        <dbReference type="Proteomes" id="UP000054549"/>
    </source>
</evidence>
<name>A0A0C2WMC0_AMAMK</name>
<sequence>DGDNEYAPFVSQIDWEIARWAKIHGPSSAAVTELLGIDGVVQSLALSYKNARELNILIDDQLPSRPRFRRFDLQVGGEEASMYARDLLQCIQALYGDPAFTHQLIHKPERHYRWLGDQWHRVYHDMHTGNWWWAVQSVLEARKPGATIVPLILSSDRTQVTSFGSKTAYPVYLTIGNVPKAIRRKPSQRAQILLAYLPTSKLPSVAIRASQRRMIANLFHACLRRLLAPLDRLGIEGIIMTDGNGIKRRIHPILAVYVGDYPEQLLVTCIKTGECPKCDVARDDIGQLHASASMRDLNAVLRALSKAKENARGYISACKRFGIKPVYHPFWEPLPYVDIFQAITPDILHQLHQGVFKHLVSWLVQAYGASEIDARIQRLIPNHHIHIFPNGISRLSRVTGKEHNFISRVILGVISDMCLPGGFNASRLVRAVRALLDFMFLAQNPVISACELNYMEGSLKTFHENKAIFVDLGIREHFLIPKLHALKHYVTSIQLFGSTDNYNTQHTERLHIDYTKDAYRATNTRDEYPQMTVWLERREKIERHEKYINWRNHTVDDTQPLLSPRVPSPLSDQQINMTRFPTVQAVSIDDVVSKYGATFFYDAFARFVVLCRNPEITRTRLESEALDVHIPFRSVAVYHRIRFKDCQEGAVSDAIHVQPPYNNKKGQSVPGRFDTALVQCGLENLSGIHAYRVAQVRVVFSIGPAAIKLLFRNCETPPRHLAYVEWFTPFRARPDPNSKLYNIERSLQGNARIASIIPVTDIAQSVHLSPVLSGRSMPREWDSNNILDNCRRFAVNVFSDTQTYLKYHIS</sequence>
<protein>
    <submittedName>
        <fullName evidence="1">Uncharacterized protein</fullName>
    </submittedName>
</protein>
<reference evidence="1 2" key="1">
    <citation type="submission" date="2014-04" db="EMBL/GenBank/DDBJ databases">
        <title>Evolutionary Origins and Diversification of the Mycorrhizal Mutualists.</title>
        <authorList>
            <consortium name="DOE Joint Genome Institute"/>
            <consortium name="Mycorrhizal Genomics Consortium"/>
            <person name="Kohler A."/>
            <person name="Kuo A."/>
            <person name="Nagy L.G."/>
            <person name="Floudas D."/>
            <person name="Copeland A."/>
            <person name="Barry K.W."/>
            <person name="Cichocki N."/>
            <person name="Veneault-Fourrey C."/>
            <person name="LaButti K."/>
            <person name="Lindquist E.A."/>
            <person name="Lipzen A."/>
            <person name="Lundell T."/>
            <person name="Morin E."/>
            <person name="Murat C."/>
            <person name="Riley R."/>
            <person name="Ohm R."/>
            <person name="Sun H."/>
            <person name="Tunlid A."/>
            <person name="Henrissat B."/>
            <person name="Grigoriev I.V."/>
            <person name="Hibbett D.S."/>
            <person name="Martin F."/>
        </authorList>
    </citation>
    <scope>NUCLEOTIDE SEQUENCE [LARGE SCALE GENOMIC DNA]</scope>
    <source>
        <strain evidence="1 2">Koide BX008</strain>
    </source>
</reference>
<gene>
    <name evidence="1" type="ORF">M378DRAFT_88012</name>
</gene>
<evidence type="ECO:0000313" key="1">
    <source>
        <dbReference type="EMBL" id="KIL57348.1"/>
    </source>
</evidence>
<keyword evidence="2" id="KW-1185">Reference proteome</keyword>
<accession>A0A0C2WMC0</accession>
<dbReference type="Pfam" id="PF18759">
    <property type="entry name" value="Plavaka"/>
    <property type="match status" value="1"/>
</dbReference>
<feature type="non-terminal residue" evidence="1">
    <location>
        <position position="1"/>
    </location>
</feature>
<dbReference type="EMBL" id="KN818373">
    <property type="protein sequence ID" value="KIL57348.1"/>
    <property type="molecule type" value="Genomic_DNA"/>
</dbReference>